<proteinExistence type="inferred from homology"/>
<dbReference type="HOGENOM" id="CLU_080384_1_2_2"/>
<dbReference type="GO" id="GO:0016780">
    <property type="term" value="F:phosphotransferase activity, for other substituted phosphate groups"/>
    <property type="evidence" value="ECO:0007669"/>
    <property type="project" value="InterPro"/>
</dbReference>
<dbReference type="Gene3D" id="1.20.120.1760">
    <property type="match status" value="1"/>
</dbReference>
<dbReference type="eggNOG" id="arCOG00670">
    <property type="taxonomic scope" value="Archaea"/>
</dbReference>
<dbReference type="EMBL" id="BA000011">
    <property type="protein sequence ID" value="BAB59762.1"/>
    <property type="molecule type" value="Genomic_DNA"/>
</dbReference>
<accession>Q97B39</accession>
<sequence length="199" mass="22080">MLDSYRAKVDSILTPIAQALGFLSPNTISIISLISAGLTGIFFYLNYLYLSLLFLIISALFDAVDGKLARIQGKSSKRGDFIDHSFDRFSDVFILLGFTFSRYANVDLGIFALIGVILTSYMGTQAQALGLNRLYAGIMGRADRLVLMVIFIALQIPIGIIVRFPFLTLTPTNLMLLIFGILGSATVVQRFYIIFKELR</sequence>
<evidence type="ECO:0000256" key="2">
    <source>
        <dbReference type="RuleBase" id="RU003750"/>
    </source>
</evidence>
<reference evidence="4 5" key="2">
    <citation type="journal article" date="2000" name="Proc. Natl. Acad. Sci. U.S.A.">
        <title>Archaeal adaptation to higher temperatures revealed by genomic sequence of Thermoplasma volcanium.</title>
        <authorList>
            <person name="Kawashima T."/>
            <person name="Amano N."/>
            <person name="Koike H."/>
            <person name="Makino S."/>
            <person name="Higuchi S."/>
            <person name="Kawashima-Ohya Y."/>
            <person name="Watanabe K."/>
            <person name="Yamazaki M."/>
            <person name="Kanehori K."/>
            <person name="Kawamoto T."/>
            <person name="Nunoshiba T."/>
            <person name="Yamamoto Y."/>
            <person name="Aramaki H."/>
            <person name="Makino K."/>
            <person name="Suzuki M."/>
        </authorList>
    </citation>
    <scope>NUCLEOTIDE SEQUENCE [LARGE SCALE GENOMIC DNA]</scope>
    <source>
        <strain evidence="5">ATCC 51530 / DSM 4299 / JCM 9571 / NBRC 15438 / GSS1</strain>
    </source>
</reference>
<feature type="transmembrane region" description="Helical" evidence="3">
    <location>
        <begin position="110"/>
        <end position="132"/>
    </location>
</feature>
<dbReference type="InterPro" id="IPR000462">
    <property type="entry name" value="CDP-OH_P_trans"/>
</dbReference>
<dbReference type="RefSeq" id="WP_010916879.1">
    <property type="nucleotide sequence ID" value="NC_002689.2"/>
</dbReference>
<feature type="transmembrane region" description="Helical" evidence="3">
    <location>
        <begin position="174"/>
        <end position="195"/>
    </location>
</feature>
<evidence type="ECO:0000256" key="3">
    <source>
        <dbReference type="SAM" id="Phobius"/>
    </source>
</evidence>
<comment type="similarity">
    <text evidence="2">Belongs to the CDP-alcohol phosphatidyltransferase class-I family.</text>
</comment>
<dbReference type="PROSITE" id="PS00379">
    <property type="entry name" value="CDP_ALCOHOL_P_TRANSF"/>
    <property type="match status" value="1"/>
</dbReference>
<dbReference type="DNASU" id="1441727"/>
<feature type="transmembrane region" description="Helical" evidence="3">
    <location>
        <begin position="12"/>
        <end position="35"/>
    </location>
</feature>
<dbReference type="GeneID" id="1441727"/>
<dbReference type="OrthoDB" id="9904at2157"/>
<keyword evidence="5" id="KW-1185">Reference proteome</keyword>
<dbReference type="Proteomes" id="UP000001017">
    <property type="component" value="Chromosome"/>
</dbReference>
<protein>
    <submittedName>
        <fullName evidence="4">Phosphatidyltransferase</fullName>
    </submittedName>
</protein>
<gene>
    <name evidence="4" type="ORF">TVG0612669</name>
</gene>
<evidence type="ECO:0000313" key="4">
    <source>
        <dbReference type="EMBL" id="BAB59762.1"/>
    </source>
</evidence>
<keyword evidence="3" id="KW-1133">Transmembrane helix</keyword>
<dbReference type="STRING" id="273116.gene:9381408"/>
<dbReference type="GO" id="GO:0016020">
    <property type="term" value="C:membrane"/>
    <property type="evidence" value="ECO:0007669"/>
    <property type="project" value="InterPro"/>
</dbReference>
<feature type="transmembrane region" description="Helical" evidence="3">
    <location>
        <begin position="144"/>
        <end position="162"/>
    </location>
</feature>
<keyword evidence="3" id="KW-0472">Membrane</keyword>
<dbReference type="InterPro" id="IPR048254">
    <property type="entry name" value="CDP_ALCOHOL_P_TRANSF_CS"/>
</dbReference>
<dbReference type="AlphaFoldDB" id="Q97B39"/>
<dbReference type="PhylomeDB" id="Q97B39"/>
<dbReference type="PaxDb" id="273116-14324836"/>
<keyword evidence="3" id="KW-0812">Transmembrane</keyword>
<dbReference type="InterPro" id="IPR043130">
    <property type="entry name" value="CDP-OH_PTrfase_TM_dom"/>
</dbReference>
<dbReference type="GO" id="GO:0008654">
    <property type="term" value="P:phospholipid biosynthetic process"/>
    <property type="evidence" value="ECO:0007669"/>
    <property type="project" value="InterPro"/>
</dbReference>
<feature type="transmembrane region" description="Helical" evidence="3">
    <location>
        <begin position="41"/>
        <end position="64"/>
    </location>
</feature>
<reference evidence="4 5" key="1">
    <citation type="journal article" date="1999" name="Proc. Jpn. Acad.">
        <title>Determination of the complete genomic DNA sequence of Thermoplasma volvanium GSS1.</title>
        <authorList>
            <person name="Kawashima T."/>
            <person name="Yamamoto Y."/>
            <person name="Aramaki H."/>
            <person name="Nunoshiba T."/>
            <person name="Kawamoto T."/>
            <person name="Watanabe K."/>
            <person name="Yamazaki M."/>
            <person name="Kanehori K."/>
            <person name="Amano N."/>
            <person name="Ohya Y."/>
            <person name="Makino K."/>
            <person name="Suzuki M."/>
        </authorList>
    </citation>
    <scope>NUCLEOTIDE SEQUENCE [LARGE SCALE GENOMIC DNA]</scope>
    <source>
        <strain evidence="5">ATCC 51530 / DSM 4299 / JCM 9571 / NBRC 15438 / GSS1</strain>
    </source>
</reference>
<name>Q97B39_THEVO</name>
<organism evidence="4 5">
    <name type="scientific">Thermoplasma volcanium (strain ATCC 51530 / DSM 4299 / JCM 9571 / NBRC 15438 / GSS1)</name>
    <dbReference type="NCBI Taxonomy" id="273116"/>
    <lineage>
        <taxon>Archaea</taxon>
        <taxon>Methanobacteriati</taxon>
        <taxon>Thermoplasmatota</taxon>
        <taxon>Thermoplasmata</taxon>
        <taxon>Thermoplasmatales</taxon>
        <taxon>Thermoplasmataceae</taxon>
        <taxon>Thermoplasma</taxon>
    </lineage>
</organism>
<keyword evidence="1 2" id="KW-0808">Transferase</keyword>
<evidence type="ECO:0000256" key="1">
    <source>
        <dbReference type="ARBA" id="ARBA00022679"/>
    </source>
</evidence>
<dbReference type="KEGG" id="tvo:TVG0612669"/>
<evidence type="ECO:0000313" key="5">
    <source>
        <dbReference type="Proteomes" id="UP000001017"/>
    </source>
</evidence>
<dbReference type="Pfam" id="PF01066">
    <property type="entry name" value="CDP-OH_P_transf"/>
    <property type="match status" value="1"/>
</dbReference>